<reference evidence="1" key="1">
    <citation type="submission" date="2018-11" db="EMBL/GenBank/DDBJ databases">
        <title>The sequence and de novo assembly of Larimichthys crocea genome using PacBio and Hi-C technologies.</title>
        <authorList>
            <person name="Xu P."/>
            <person name="Chen B."/>
            <person name="Zhou Z."/>
            <person name="Ke Q."/>
            <person name="Wu Y."/>
            <person name="Bai H."/>
            <person name="Pu F."/>
        </authorList>
    </citation>
    <scope>NUCLEOTIDE SEQUENCE</scope>
    <source>
        <tissue evidence="1">Muscle</tissue>
    </source>
</reference>
<sequence length="3620" mass="402249">MRALTLQQTNVAQGDQQKATCGRSLSSNYAAPSLENKFLARTSMLMPPPCSPLLNFATQPSSCPSLQPSSLTSTSSSLLSTSSLTSPFLSTKNKLLESSSLSFSPTSVRNKSLLSTSLTSSALLNRFAHTPSFLRDILAEEQKKDDGGDEGREETSEAMQSYVEESSVTHSEEDDVLAEEETEGMEEEDAGTSLEIPALEAAFGNKEQEEALVIRREEFAELVREDDDKIVEELKDKKYLLLNQVCCSLVNKNAAPGQKDWDSEDSVWTRITNLANYISVYDPQFLLKVAVYTRQQLNIRITANFLLALAANQPSTKPHVRRYFCAAVQLPSDWLEVVRIYSTCFSRSLPMCLKKAMADKFKQFSEYQLAKYNTRKHRCKHNRNRRKNKKIKSPQLKQWANLLRADETILTKFLQLEDKKAVVVDKKQSEFSIKKMIKRLHIKEPAEHVMAILGKKYPADLKTFTRSGMRGAWERERAGQRMKLKEPETWERLLSLEGNKAATWEKLIDNKSLPFMAMLRNLRNMITKGISEAHHKKILSRLTNKKAVIQSRQFPFRFLAAYKVIMELHALASESQQAMPPVKEILKGILKKIPKSNRFKRLEWDTTPRSRLRVTLGVPFVYRLYRIKKAQLLKVNQKQYTVALLDRYRKALETAVQISCRYNVPPLPGRTVVLLTATMDSELFKGQDFCLPRPDPEQKNDDEEEDEVTRRRKKKEEDEDKLTPSLLEVAALLALMINSSAEDSQLLLNYWNCADEFKLKSDVHLENVRSVMKEIKEHDKRPCEEINFLPKVLTKNNKLDNIIVLADNWINPDTTWAINNYRREINSKALVVEIYLGGRQYYIAERNYVRLEGFSEQILRFVAERGSSRLMDHVEHLDKLYKIPPLEGSKDPQTKDNVVTIAASPKLRWRGVRVFISSTFRDMHAERDILVRSVFPELRRRAASHCLYLQEVELRWGVTEEESGRATELCLSEVCRSQMMVGILGERYGLVPPKPVLPDLPQYSWLASAPAGLSITEMEIRQFQALFPDTAHQRMFCYFRDPNITKSVPVAWRSDFVPESKEAESKMGALKRNIRTSEVKVTENYPCAWGGVVEGKPYLKNLEDFGKAVLDDLWTAVVKQFVEEEDEAEAESDVTEQEVLQEALQSQFFGREKLLIGAVEMVEQVQTKGGMMVVEGGPGEGKTVFMASLADVVRTDVCNVISYSTAASQSARSVDNLLRCLVQWLRKMKDTEEQSPLPHSYKDLLSEFRSTLSGWKSESPLVLLVDGVDHVRDGRGQLSSDWIPQQLPQGVCLVVSITSKAALSQILVKKKGTALFALPQLTMSDRKAIVQKGLDTFGKKLSDSAFNNQLQTLIMKKGAVSPLYLHLACEDLRNFASFDKLKENLQALPQSLSQLVHYSLDRLCSQHRGMLGLRWALAALTVSATGLRERDLYSVLNTCSDLSSRDGQVTWQEALKLSRKPKGRVPMATFTRIVQSLQSLIGPSHCRDTDDLLAFTNPEVRKGFEDFLLPTESDRSRAHLALAAHLWALADQQGTDTFLHCEANSVMHLPSSLIQSGQLEALHSLLCSYHFLYANVRHGLLHHLLEIYNSYDDKCNSASSYAVQGCLEDCRSFLQRHALVLSSWPALCIQQALNEPPETSAHTWAQSLKGKGGVRVVEWLNNDCHLPESSELVSTFSSEPTCLVVNPDKELMVVGTGQGMLHLINTQTGQEVKSVVSSCDGITTCVFLKDGRLATTSFDGRIEIWDIENACRTALIDAHNNVITASDITADRKHLATVSLDFMLKVWSSTKGHEEASMLSSSPLNCVTFDPEDHLLAAGCWSGDVIIWNWLQNKTQTTLTGHRRSVRSVSFSSSSSSMLCSGSVSGEVRVWSVPTSTCVGCFQAHSGATDVLTFLDEGSMLLSAGSDRTLQLWSGGLGRSVATLKNDDCDVEPPLKKQKTVTSEPAALCVAVNGDYAAVGYHGEGLKLFSLDPAKKIWSSENLDVSVLSLLWVVVDAEQTEPELLVSGGSDKRLRVWKRKGGEEGMLGGLGMLGTFGVQTGAILALAQNSTYLATASDDFTIVLWLLSNLAVDPHVEPHAFLRGHEGGVTCLAFSPDGGQLLSGGKDQALKVWDVSVSPAVLSKSLPHSHRDWITGCVWTPDCVISSSNDGRLCVWDLQAGQLLKEISWRSPLTSVCCQGEYVIAGCAEGALHVWTWGTNTEICHITAHKQRVHHCCLQPNPDKNDEVSSEEMTVFTASDDGTVQLWKPLQVEHISTFQGHSGAIHGVVCKEGLPEFLSVSEDCSLRCWTMTTEVPPTQKGSIMALCFSARDDLLVAGYESGLLELWQHNTVVGRRQASDSSITAICSMPDSQFAVSYLKPVVDVWKPVWNQQHRTASLVKVNSHSVKDTVVRLHYCTMLIGVKPDGMIIGIPFDKDMNAWLQRVESWANNVRLLGLIPNDEKSLWLVGEGGGEVHIGFLFTMGPKYGFHNGFSTMTLETDDEEEKQESAISAITIDRDFVVCGDMKGDMWCIQSPETSTWRSRKPAHSDRISVLRLTDRTIISASYDRTVKLWDRNTKKQVGMFVCGGPVLHLEVNPEKPSELERYDNLDLDLECDGGGGGGGGGVAQKAAIFGGMFKRSAKSSEPSVQAQDGLSANSELSKSNDSLTDGSAKDKGGVFKGMFKKTTKPQDTLSLQNPELSVSSDSLTDKKSSKEKSGVFGGILKRSPKPGHARRPSQDLLDNEFTASNDSLSENNTTKETGNVFSGMFKKKPFGARTQSQDDLNAPDELPGSTDNLSVNNNTKEGGGIFSGMFKKSPKPFGRTQSQDDLSEPSELSGSTDNLSENSSTKEKGGIFGGVFRKKVAKSQSQDDLSADGESSAGSESVTEKSTKGDVASKILKNPFTSSSQDKEKTEHSGDSNENTSTTEKPKAKQNGFSAMMKSTFYTDKQEKNSDSDCEEMLDNEEGQSGHKQSKFSEAMTKLNPFRSANKQEKQAGSDDEDPPASSEKSSSNKQNAVVGAMSKLNIFKSANKKDTEDTETLKEDEKQVEEKPKAVKSNMIQRERKERSETPTVPPRPTEEEMKSTSTHAKVKARGTEDNQDTKDMISREKKAKPAKTPARTSEENQSDDEEGDKSNPPESKTNKVKKLKHNPFMPRAAAKAPSDDEGLKEEDEEKKDEEGKDKTEETKVKKPKRHNPFMPRVKASSDDEGLKEEDDSSSKEEKKDEEGKDKTETKVKKPKKHNPFMPRVKGRTPKPAQDGSAENEGGNRSLFDQLEDFRIDPARPEDRQDVEDLMEWWDTVESWEDTPQDDDMTEKEEAKAFAVTAEKVQKGIRVFNKLFSERAESLWQHVIDLNGIADGLDKFSKNTKIAQITGGSTSAIGGVATIAGLALAPVTMGTSLIVTAVGLGVATAGGLTSAGAGISNQVNNSMDRKKVEKIVQDYQEKMVDLNKCLKFIKQGIENLKKFDLIKMKKHAYNRDFPVLSSSFYEDGAMAGKAILINANEIMRVVQIANVAGSTAARAVQIASMATGVLTGLFVGMDIYFVAKDSKELKKGAKSEFAAKIREVATQLHDGLVELNGIREELQATTPENKDVGNDTASVESDKKEKDNQDDSSEDEIDRIKKQIKKDYENREYV</sequence>
<name>A0ACD3QSI1_LARCR</name>
<keyword evidence="2" id="KW-1185">Reference proteome</keyword>
<comment type="caution">
    <text evidence="1">The sequence shown here is derived from an EMBL/GenBank/DDBJ whole genome shotgun (WGS) entry which is preliminary data.</text>
</comment>
<evidence type="ECO:0000313" key="1">
    <source>
        <dbReference type="EMBL" id="TMS10105.1"/>
    </source>
</evidence>
<dbReference type="EMBL" id="CM011688">
    <property type="protein sequence ID" value="TMS10105.1"/>
    <property type="molecule type" value="Genomic_DNA"/>
</dbReference>
<evidence type="ECO:0000313" key="2">
    <source>
        <dbReference type="Proteomes" id="UP000793456"/>
    </source>
</evidence>
<accession>A0ACD3QSI1</accession>
<organism evidence="1 2">
    <name type="scientific">Larimichthys crocea</name>
    <name type="common">Large yellow croaker</name>
    <name type="synonym">Pseudosciaena crocea</name>
    <dbReference type="NCBI Taxonomy" id="215358"/>
    <lineage>
        <taxon>Eukaryota</taxon>
        <taxon>Metazoa</taxon>
        <taxon>Chordata</taxon>
        <taxon>Craniata</taxon>
        <taxon>Vertebrata</taxon>
        <taxon>Euteleostomi</taxon>
        <taxon>Actinopterygii</taxon>
        <taxon>Neopterygii</taxon>
        <taxon>Teleostei</taxon>
        <taxon>Neoteleostei</taxon>
        <taxon>Acanthomorphata</taxon>
        <taxon>Eupercaria</taxon>
        <taxon>Sciaenidae</taxon>
        <taxon>Larimichthys</taxon>
    </lineage>
</organism>
<gene>
    <name evidence="1" type="ORF">E3U43_002764</name>
</gene>
<proteinExistence type="predicted"/>
<protein>
    <submittedName>
        <fullName evidence="1">Uncharacterized protein</fullName>
    </submittedName>
</protein>
<dbReference type="Proteomes" id="UP000793456">
    <property type="component" value="Chromosome XV"/>
</dbReference>